<dbReference type="Proteomes" id="UP000074294">
    <property type="component" value="Unassembled WGS sequence"/>
</dbReference>
<keyword evidence="3 5" id="KW-0067">ATP-binding</keyword>
<evidence type="ECO:0000256" key="4">
    <source>
        <dbReference type="ARBA" id="ARBA00023186"/>
    </source>
</evidence>
<dbReference type="GO" id="GO:0016887">
    <property type="term" value="F:ATP hydrolysis activity"/>
    <property type="evidence" value="ECO:0007669"/>
    <property type="project" value="InterPro"/>
</dbReference>
<dbReference type="GO" id="GO:0051082">
    <property type="term" value="F:unfolded protein binding"/>
    <property type="evidence" value="ECO:0007669"/>
    <property type="project" value="InterPro"/>
</dbReference>
<dbReference type="GO" id="GO:0140662">
    <property type="term" value="F:ATP-dependent protein folding chaperone"/>
    <property type="evidence" value="ECO:0007669"/>
    <property type="project" value="InterPro"/>
</dbReference>
<proteinExistence type="inferred from homology"/>
<dbReference type="Gene3D" id="1.10.560.10">
    <property type="entry name" value="GroEL-like equatorial domain"/>
    <property type="match status" value="1"/>
</dbReference>
<dbReference type="SUPFAM" id="SSF48592">
    <property type="entry name" value="GroEL equatorial domain-like"/>
    <property type="match status" value="1"/>
</dbReference>
<dbReference type="PROSITE" id="PS00750">
    <property type="entry name" value="TCP1_1"/>
    <property type="match status" value="1"/>
</dbReference>
<dbReference type="AlphaFoldDB" id="A0A147K1B0"/>
<evidence type="ECO:0000313" key="8">
    <source>
        <dbReference type="Proteomes" id="UP000074294"/>
    </source>
</evidence>
<dbReference type="FunFam" id="1.10.560.10:FF:000017">
    <property type="entry name" value="T-complex protein 1 subunit eta"/>
    <property type="match status" value="1"/>
</dbReference>
<dbReference type="NCBIfam" id="NF041083">
    <property type="entry name" value="thermosome_beta"/>
    <property type="match status" value="1"/>
</dbReference>
<evidence type="ECO:0000256" key="5">
    <source>
        <dbReference type="RuleBase" id="RU004187"/>
    </source>
</evidence>
<reference evidence="7 8" key="1">
    <citation type="journal article" date="2016" name="Nat. Microbiol.">
        <title>Genomic inference of the metabolism of cosmopolitan subsurface Archaea, Hadesarchaea.</title>
        <authorList>
            <person name="Baker B.J."/>
            <person name="Saw J.H."/>
            <person name="Lind A.E."/>
            <person name="Lazar C.S."/>
            <person name="Hinrichs K.-U."/>
            <person name="Teske A.P."/>
            <person name="Ettema T.J."/>
        </authorList>
    </citation>
    <scope>NUCLEOTIDE SEQUENCE [LARGE SCALE GENOMIC DNA]</scope>
</reference>
<name>A0A147K1B0_HADYE</name>
<evidence type="ECO:0000256" key="6">
    <source>
        <dbReference type="SAM" id="MobiDB-lite"/>
    </source>
</evidence>
<gene>
    <name evidence="7" type="ORF">APZ16_02060</name>
</gene>
<dbReference type="PANTHER" id="PTHR11353">
    <property type="entry name" value="CHAPERONIN"/>
    <property type="match status" value="1"/>
</dbReference>
<dbReference type="STRING" id="1776334.APZ16_02060"/>
<dbReference type="NCBIfam" id="TIGR02339">
    <property type="entry name" value="thermosome_arch"/>
    <property type="match status" value="1"/>
</dbReference>
<evidence type="ECO:0000313" key="7">
    <source>
        <dbReference type="EMBL" id="KUO42590.1"/>
    </source>
</evidence>
<dbReference type="SUPFAM" id="SSF52029">
    <property type="entry name" value="GroEL apical domain-like"/>
    <property type="match status" value="1"/>
</dbReference>
<dbReference type="InterPro" id="IPR054827">
    <property type="entry name" value="thermosome_alpha"/>
</dbReference>
<dbReference type="GO" id="GO:0005737">
    <property type="term" value="C:cytoplasm"/>
    <property type="evidence" value="ECO:0007669"/>
    <property type="project" value="UniProtKB-ARBA"/>
</dbReference>
<evidence type="ECO:0000256" key="1">
    <source>
        <dbReference type="ARBA" id="ARBA00008020"/>
    </source>
</evidence>
<feature type="region of interest" description="Disordered" evidence="6">
    <location>
        <begin position="527"/>
        <end position="547"/>
    </location>
</feature>
<dbReference type="PRINTS" id="PR00304">
    <property type="entry name" value="TCOMPLEXTCP1"/>
</dbReference>
<dbReference type="Gene3D" id="3.30.260.10">
    <property type="entry name" value="TCP-1-like chaperonin intermediate domain"/>
    <property type="match status" value="1"/>
</dbReference>
<dbReference type="InterPro" id="IPR027413">
    <property type="entry name" value="GROEL-like_equatorial_sf"/>
</dbReference>
<dbReference type="GO" id="GO:0032991">
    <property type="term" value="C:protein-containing complex"/>
    <property type="evidence" value="ECO:0007669"/>
    <property type="project" value="UniProtKB-ARBA"/>
</dbReference>
<dbReference type="SUPFAM" id="SSF54849">
    <property type="entry name" value="GroEL-intermediate domain like"/>
    <property type="match status" value="1"/>
</dbReference>
<dbReference type="InterPro" id="IPR027409">
    <property type="entry name" value="GroEL-like_apical_dom_sf"/>
</dbReference>
<evidence type="ECO:0000256" key="3">
    <source>
        <dbReference type="ARBA" id="ARBA00022840"/>
    </source>
</evidence>
<dbReference type="InterPro" id="IPR027410">
    <property type="entry name" value="TCP-1-like_intermed_sf"/>
</dbReference>
<dbReference type="InterPro" id="IPR002423">
    <property type="entry name" value="Cpn60/GroEL/TCP-1"/>
</dbReference>
<dbReference type="InterPro" id="IPR012714">
    <property type="entry name" value="Thermosome_arc"/>
</dbReference>
<keyword evidence="2 5" id="KW-0547">Nucleotide-binding</keyword>
<keyword evidence="4 5" id="KW-0143">Chaperone</keyword>
<comment type="similarity">
    <text evidence="1 5">Belongs to the TCP-1 chaperonin family.</text>
</comment>
<dbReference type="InterPro" id="IPR017998">
    <property type="entry name" value="Chaperone_TCP-1"/>
</dbReference>
<organism evidence="7 8">
    <name type="scientific">Hadarchaeum yellowstonense</name>
    <dbReference type="NCBI Taxonomy" id="1776334"/>
    <lineage>
        <taxon>Archaea</taxon>
        <taxon>Methanobacteriati</taxon>
        <taxon>Candidatus Hadarchaeota</taxon>
        <taxon>Candidatus Hadarchaeia</taxon>
        <taxon>Candidatus Hadarchaeales</taxon>
        <taxon>Candidatus Hadarchaeaceae</taxon>
        <taxon>Candidatus Hadarchaeum</taxon>
    </lineage>
</organism>
<dbReference type="EMBL" id="LQMQ01000003">
    <property type="protein sequence ID" value="KUO42590.1"/>
    <property type="molecule type" value="Genomic_DNA"/>
</dbReference>
<accession>A0A147K1B0</accession>
<dbReference type="PROSITE" id="PS00751">
    <property type="entry name" value="TCP1_2"/>
    <property type="match status" value="1"/>
</dbReference>
<dbReference type="NCBIfam" id="NF041082">
    <property type="entry name" value="thermosome_alpha"/>
    <property type="match status" value="1"/>
</dbReference>
<dbReference type="CDD" id="cd03343">
    <property type="entry name" value="cpn60"/>
    <property type="match status" value="1"/>
</dbReference>
<evidence type="ECO:0000256" key="2">
    <source>
        <dbReference type="ARBA" id="ARBA00022741"/>
    </source>
</evidence>
<dbReference type="InterPro" id="IPR053374">
    <property type="entry name" value="TCP-1_chaperonin"/>
</dbReference>
<dbReference type="Gene3D" id="3.50.7.10">
    <property type="entry name" value="GroEL"/>
    <property type="match status" value="1"/>
</dbReference>
<protein>
    <submittedName>
        <fullName evidence="7">Thermosome subunit</fullName>
    </submittedName>
</protein>
<dbReference type="InterPro" id="IPR002194">
    <property type="entry name" value="Chaperonin_TCP-1_CS"/>
</dbReference>
<dbReference type="Pfam" id="PF00118">
    <property type="entry name" value="Cpn60_TCP1"/>
    <property type="match status" value="1"/>
</dbReference>
<sequence>MSALGGRQVLVLPEGTRRLIGRDAQRMNILAARVIGEAVRTTLGPRGMDKMLVDSLGDVVITNDGVTILKEMEVEHPAAKMMVEVAKTQDEQVGDGTTTAVVIAGELLHEAERLLDQSIHPTVIAGGYRLAAEKAQQILESIAEPLKISDDEILKKIAMTAMTGKKAEGSREKLAELVVKAVKQIVDKTDSGYIADIDYIGVEKKPGGSTADSQLIQGVILDKERVHPGMPKRVKNAKIALLDCALEIEKTETDAEIRITSPEQLKAFMNEEESILKNMVDKIVATGANVVICQKGIDDLAQHYLAKAGIYAVRRAKKSDMEKLARATGGKVVTNLDDLTANDLGKASLVEERKIGDDKMTFVEGCKDPKAVSLLIRGGTEHVVDEVERAIHDALCVVGAAIEDGKYVVGGGAPEVELAKRLREYSETVGGREALAINAFANAVESIPRTLAENAGLDSIDILVELRAKHEKPEGKYFGVDAYKGKVVDMYQEGVLEPLRSKTQAIKSASEAAIMILRIDDVIAAAKREVSPPKGPSEEEREESSED</sequence>
<comment type="caution">
    <text evidence="7">The sequence shown here is derived from an EMBL/GenBank/DDBJ whole genome shotgun (WGS) entry which is preliminary data.</text>
</comment>
<dbReference type="GO" id="GO:0005524">
    <property type="term" value="F:ATP binding"/>
    <property type="evidence" value="ECO:0007669"/>
    <property type="project" value="UniProtKB-KW"/>
</dbReference>
<dbReference type="PROSITE" id="PS00995">
    <property type="entry name" value="TCP1_3"/>
    <property type="match status" value="1"/>
</dbReference>